<dbReference type="InterPro" id="IPR010916">
    <property type="entry name" value="TonB_box_CS"/>
</dbReference>
<feature type="transmembrane region" description="Helical" evidence="6">
    <location>
        <begin position="214"/>
        <end position="235"/>
    </location>
</feature>
<gene>
    <name evidence="7" type="ORF">HNQ57_003365</name>
</gene>
<dbReference type="InterPro" id="IPR002994">
    <property type="entry name" value="Surf1/Shy1"/>
</dbReference>
<name>A0A840R739_9GAMM</name>
<evidence type="ECO:0000256" key="2">
    <source>
        <dbReference type="ARBA" id="ARBA00007165"/>
    </source>
</evidence>
<accession>A0A840R739</accession>
<comment type="subcellular location">
    <subcellularLocation>
        <location evidence="6">Cell membrane</location>
        <topology evidence="6">Multi-pass membrane protein</topology>
    </subcellularLocation>
    <subcellularLocation>
        <location evidence="1">Membrane</location>
    </subcellularLocation>
</comment>
<dbReference type="InterPro" id="IPR045214">
    <property type="entry name" value="Surf1/Surf4"/>
</dbReference>
<dbReference type="Pfam" id="PF02104">
    <property type="entry name" value="SURF1"/>
    <property type="match status" value="1"/>
</dbReference>
<evidence type="ECO:0000256" key="3">
    <source>
        <dbReference type="ARBA" id="ARBA00022692"/>
    </source>
</evidence>
<keyword evidence="5 6" id="KW-0472">Membrane</keyword>
<dbReference type="PANTHER" id="PTHR23427:SF2">
    <property type="entry name" value="SURFEIT LOCUS PROTEIN 1"/>
    <property type="match status" value="1"/>
</dbReference>
<protein>
    <recommendedName>
        <fullName evidence="6">SURF1-like protein</fullName>
    </recommendedName>
</protein>
<dbReference type="EMBL" id="JACHHW010000013">
    <property type="protein sequence ID" value="MBB5189065.1"/>
    <property type="molecule type" value="Genomic_DNA"/>
</dbReference>
<keyword evidence="3 6" id="KW-0812">Transmembrane</keyword>
<evidence type="ECO:0000256" key="6">
    <source>
        <dbReference type="RuleBase" id="RU363076"/>
    </source>
</evidence>
<dbReference type="AlphaFoldDB" id="A0A840R739"/>
<evidence type="ECO:0000256" key="4">
    <source>
        <dbReference type="ARBA" id="ARBA00022989"/>
    </source>
</evidence>
<evidence type="ECO:0000256" key="1">
    <source>
        <dbReference type="ARBA" id="ARBA00004370"/>
    </source>
</evidence>
<comment type="caution">
    <text evidence="6">Lacks conserved residue(s) required for the propagation of feature annotation.</text>
</comment>
<proteinExistence type="inferred from homology"/>
<evidence type="ECO:0000313" key="7">
    <source>
        <dbReference type="EMBL" id="MBB5189065.1"/>
    </source>
</evidence>
<evidence type="ECO:0000256" key="5">
    <source>
        <dbReference type="ARBA" id="ARBA00023136"/>
    </source>
</evidence>
<dbReference type="PANTHER" id="PTHR23427">
    <property type="entry name" value="SURFEIT LOCUS PROTEIN"/>
    <property type="match status" value="1"/>
</dbReference>
<dbReference type="RefSeq" id="WP_184464854.1">
    <property type="nucleotide sequence ID" value="NZ_JACHHW010000013.1"/>
</dbReference>
<dbReference type="GO" id="GO:0005886">
    <property type="term" value="C:plasma membrane"/>
    <property type="evidence" value="ECO:0007669"/>
    <property type="project" value="UniProtKB-SubCell"/>
</dbReference>
<keyword evidence="6" id="KW-1003">Cell membrane</keyword>
<evidence type="ECO:0000313" key="8">
    <source>
        <dbReference type="Proteomes" id="UP000536640"/>
    </source>
</evidence>
<comment type="similarity">
    <text evidence="2 6">Belongs to the SURF1 family.</text>
</comment>
<dbReference type="PROSITE" id="PS50895">
    <property type="entry name" value="SURF1"/>
    <property type="match status" value="1"/>
</dbReference>
<sequence>MSLRRIVSLSLISLCGLLLFAGFIALGNWQLERRLWKLDLIEKVETRVHAPAESAPSIRDWPSVNKADDEYRHVELRGQFLQNKDTLVVTATELGSGYWVVTPFQRHDGSIVLVNRGYIGQGVTPLAPPQTDTSLTGLLRLNEPNGSVLRENSPSTNRWYSRDVKAITDALGISAAPYFVDADANSPQTQSDDSQSANTPIGGLTVISFNNSHLVYAITWYGLALSVLIAGFIVFREGRRSKD</sequence>
<organism evidence="7 8">
    <name type="scientific">Zhongshania antarctica</name>
    <dbReference type="NCBI Taxonomy" id="641702"/>
    <lineage>
        <taxon>Bacteria</taxon>
        <taxon>Pseudomonadati</taxon>
        <taxon>Pseudomonadota</taxon>
        <taxon>Gammaproteobacteria</taxon>
        <taxon>Cellvibrionales</taxon>
        <taxon>Spongiibacteraceae</taxon>
        <taxon>Zhongshania</taxon>
    </lineage>
</organism>
<dbReference type="Proteomes" id="UP000536640">
    <property type="component" value="Unassembled WGS sequence"/>
</dbReference>
<reference evidence="7 8" key="1">
    <citation type="submission" date="2020-08" db="EMBL/GenBank/DDBJ databases">
        <title>Genomic Encyclopedia of Type Strains, Phase IV (KMG-IV): sequencing the most valuable type-strain genomes for metagenomic binning, comparative biology and taxonomic classification.</title>
        <authorList>
            <person name="Goeker M."/>
        </authorList>
    </citation>
    <scope>NUCLEOTIDE SEQUENCE [LARGE SCALE GENOMIC DNA]</scope>
    <source>
        <strain evidence="7 8">DSM 25701</strain>
    </source>
</reference>
<keyword evidence="8" id="KW-1185">Reference proteome</keyword>
<dbReference type="PROSITE" id="PS00430">
    <property type="entry name" value="TONB_DEPENDENT_REC_1"/>
    <property type="match status" value="1"/>
</dbReference>
<keyword evidence="4 6" id="KW-1133">Transmembrane helix</keyword>
<comment type="caution">
    <text evidence="7">The sequence shown here is derived from an EMBL/GenBank/DDBJ whole genome shotgun (WGS) entry which is preliminary data.</text>
</comment>
<dbReference type="CDD" id="cd06662">
    <property type="entry name" value="SURF1"/>
    <property type="match status" value="1"/>
</dbReference>